<evidence type="ECO:0000313" key="5">
    <source>
        <dbReference type="EMBL" id="CAF0799873.1"/>
    </source>
</evidence>
<evidence type="ECO:0000313" key="6">
    <source>
        <dbReference type="Proteomes" id="UP000663879"/>
    </source>
</evidence>
<dbReference type="PANTHER" id="PTHR46618:SF1">
    <property type="entry name" value="ARMADILLO REPEAT-CONTAINING PROTEIN 3"/>
    <property type="match status" value="1"/>
</dbReference>
<feature type="repeat" description="ARM" evidence="2">
    <location>
        <begin position="373"/>
        <end position="407"/>
    </location>
</feature>
<dbReference type="InterPro" id="IPR052441">
    <property type="entry name" value="Armadillo-Ser/Thr_Kinase"/>
</dbReference>
<dbReference type="InterPro" id="IPR000225">
    <property type="entry name" value="Armadillo"/>
</dbReference>
<sequence length="873" mass="98398">MVATKEKAKTAKPGKNAKEEKTIDESFEPIKVDARNANTVVLMLESPEEEVLQKACESLFKFCEKSDGNKLAVHELGATPKIYSLINHEDRVIQRNSTMVFGLLSAHSEVRKYLRQNPVFIEKMISLLSSDYDSLTNEYAALWLKNMSEDYSTKTVMASSTGAMSSLITMLNAKDPDAVYNALSCIDKLMADYQPRQQIKDLRGIEPILNLIKSEYPQIQESVFSALKKITQNAENREAFREIGGVEKLIDFLGCPEYKDLHVNCIGVLSNCLEDTQCLDLVQQSGGLNKLLTFCQDSNEETEMSLVNAAAAKALARSARKPENRKILNEQYAEKILIYLLLSDNDETKACAAHALSVMAESTFCQDAIRNYEGIETLIRLLSAENPKVREYSCLAISNLTFKNTNNWRNILSFQGIESIVNLLKDEKDTTKAYACISLINMSADEVVREEVAQHSLCQSILPALNSTNTFTQAKACLVIASYCVDAVIRNELRLYGVIPIVASLIKSNNDDVRFNSCWAITNSASDLSIAVEYCKNGAIEALREINQSEQRKSSFTEAALKKLLEANLSAKYALKNYLETTDSISDGFYDMGPMRPNGKFYTLDELSQMPVNDKRPIIIVYTTEENSKNMTVSIQLPKKPTTPSESKLETLPKNKSKLGSGTKRDKEKDRDNSGKSRKDKVDHKKSTEELHRTASLANINAVADDRNKESAFIKEQFIYGMEIYKPLIDKDLKLYIDQIKDLFQYLPLREQVVNLARFVSDKMGGSMNRDDIANMGYELLINETKYELKSNIIPIGRIRLGTFYHRALLFKVLADKLCIRSTLERGDYNRAWNTVALKEENGSVKYYLIDLIFEPGKLMIVNSLDAIQYVKL</sequence>
<evidence type="ECO:0000256" key="2">
    <source>
        <dbReference type="PROSITE-ProRule" id="PRU00259"/>
    </source>
</evidence>
<dbReference type="InterPro" id="IPR016024">
    <property type="entry name" value="ARM-type_fold"/>
</dbReference>
<reference evidence="5" key="1">
    <citation type="submission" date="2021-02" db="EMBL/GenBank/DDBJ databases">
        <authorList>
            <person name="Nowell W R."/>
        </authorList>
    </citation>
    <scope>NUCLEOTIDE SEQUENCE</scope>
    <source>
        <strain evidence="5">Ploen Becks lab</strain>
    </source>
</reference>
<feature type="region of interest" description="Disordered" evidence="3">
    <location>
        <begin position="1"/>
        <end position="22"/>
    </location>
</feature>
<proteinExistence type="predicted"/>
<organism evidence="5 6">
    <name type="scientific">Brachionus calyciflorus</name>
    <dbReference type="NCBI Taxonomy" id="104777"/>
    <lineage>
        <taxon>Eukaryota</taxon>
        <taxon>Metazoa</taxon>
        <taxon>Spiralia</taxon>
        <taxon>Gnathifera</taxon>
        <taxon>Rotifera</taxon>
        <taxon>Eurotatoria</taxon>
        <taxon>Monogononta</taxon>
        <taxon>Pseudotrocha</taxon>
        <taxon>Ploima</taxon>
        <taxon>Brachionidae</taxon>
        <taxon>Brachionus</taxon>
    </lineage>
</organism>
<accession>A0A813SQU7</accession>
<evidence type="ECO:0000256" key="1">
    <source>
        <dbReference type="ARBA" id="ARBA00022737"/>
    </source>
</evidence>
<dbReference type="SMART" id="SM00185">
    <property type="entry name" value="ARM"/>
    <property type="match status" value="8"/>
</dbReference>
<gene>
    <name evidence="5" type="ORF">OXX778_LOCUS6412</name>
</gene>
<dbReference type="InterPro" id="IPR055164">
    <property type="entry name" value="EDR1/CTR1/ARMC3-like_pept-like"/>
</dbReference>
<dbReference type="Pfam" id="PF00514">
    <property type="entry name" value="Arm"/>
    <property type="match status" value="2"/>
</dbReference>
<dbReference type="EMBL" id="CAJNOC010000758">
    <property type="protein sequence ID" value="CAF0799873.1"/>
    <property type="molecule type" value="Genomic_DNA"/>
</dbReference>
<protein>
    <recommendedName>
        <fullName evidence="4">EDR1/CTR1/ARMC3-like peptidase-like domain-containing protein</fullName>
    </recommendedName>
</protein>
<feature type="compositionally biased region" description="Basic and acidic residues" evidence="3">
    <location>
        <begin position="663"/>
        <end position="690"/>
    </location>
</feature>
<dbReference type="SUPFAM" id="SSF48371">
    <property type="entry name" value="ARM repeat"/>
    <property type="match status" value="2"/>
</dbReference>
<keyword evidence="1" id="KW-0677">Repeat</keyword>
<name>A0A813SQU7_9BILA</name>
<feature type="region of interest" description="Disordered" evidence="3">
    <location>
        <begin position="632"/>
        <end position="690"/>
    </location>
</feature>
<dbReference type="AlphaFoldDB" id="A0A813SQU7"/>
<comment type="caution">
    <text evidence="5">The sequence shown here is derived from an EMBL/GenBank/DDBJ whole genome shotgun (WGS) entry which is preliminary data.</text>
</comment>
<dbReference type="OrthoDB" id="7537227at2759"/>
<evidence type="ECO:0000259" key="4">
    <source>
        <dbReference type="Pfam" id="PF14381"/>
    </source>
</evidence>
<feature type="repeat" description="ARM" evidence="2">
    <location>
        <begin position="203"/>
        <end position="245"/>
    </location>
</feature>
<dbReference type="Proteomes" id="UP000663879">
    <property type="component" value="Unassembled WGS sequence"/>
</dbReference>
<dbReference type="PANTHER" id="PTHR46618">
    <property type="entry name" value="ARMADILLO REPEAT-CONTAINING PROTEIN 3"/>
    <property type="match status" value="1"/>
</dbReference>
<keyword evidence="6" id="KW-1185">Reference proteome</keyword>
<feature type="domain" description="EDR1/CTR1/ARMC3-like peptidase-like" evidence="4">
    <location>
        <begin position="730"/>
        <end position="860"/>
    </location>
</feature>
<dbReference type="Gene3D" id="1.25.10.10">
    <property type="entry name" value="Leucine-rich Repeat Variant"/>
    <property type="match status" value="2"/>
</dbReference>
<dbReference type="PROSITE" id="PS50176">
    <property type="entry name" value="ARM_REPEAT"/>
    <property type="match status" value="2"/>
</dbReference>
<dbReference type="InterPro" id="IPR011989">
    <property type="entry name" value="ARM-like"/>
</dbReference>
<dbReference type="Pfam" id="PF14381">
    <property type="entry name" value="EDR1_CTR1_ARMC3_pept"/>
    <property type="match status" value="1"/>
</dbReference>
<evidence type="ECO:0000256" key="3">
    <source>
        <dbReference type="SAM" id="MobiDB-lite"/>
    </source>
</evidence>